<evidence type="ECO:0000313" key="9">
    <source>
        <dbReference type="Ensembl" id="ENSPSTP00000003092.1"/>
    </source>
</evidence>
<evidence type="ECO:0000256" key="6">
    <source>
        <dbReference type="ARBA" id="ARBA00023136"/>
    </source>
</evidence>
<protein>
    <recommendedName>
        <fullName evidence="7">Derlin</fullName>
    </recommendedName>
</protein>
<reference evidence="9" key="2">
    <citation type="submission" date="2025-09" db="UniProtKB">
        <authorList>
            <consortium name="Ensembl"/>
        </authorList>
    </citation>
    <scope>IDENTIFICATION</scope>
</reference>
<name>A0A8C9EMV3_PAVCR</name>
<dbReference type="GO" id="GO:0006950">
    <property type="term" value="P:response to stress"/>
    <property type="evidence" value="ECO:0007669"/>
    <property type="project" value="UniProtKB-ARBA"/>
</dbReference>
<dbReference type="Proteomes" id="UP000694428">
    <property type="component" value="Unplaced"/>
</dbReference>
<feature type="compositionally biased region" description="Low complexity" evidence="8">
    <location>
        <begin position="378"/>
        <end position="387"/>
    </location>
</feature>
<dbReference type="Ensembl" id="ENSPSTT00000003242.1">
    <property type="protein sequence ID" value="ENSPSTP00000003092.1"/>
    <property type="gene ID" value="ENSPSTG00000002274.1"/>
</dbReference>
<reference evidence="9" key="1">
    <citation type="submission" date="2025-08" db="UniProtKB">
        <authorList>
            <consortium name="Ensembl"/>
        </authorList>
    </citation>
    <scope>IDENTIFICATION</scope>
</reference>
<organism evidence="9 10">
    <name type="scientific">Pavo cristatus</name>
    <name type="common">Indian peafowl</name>
    <name type="synonym">Blue peafowl</name>
    <dbReference type="NCBI Taxonomy" id="9049"/>
    <lineage>
        <taxon>Eukaryota</taxon>
        <taxon>Metazoa</taxon>
        <taxon>Chordata</taxon>
        <taxon>Craniata</taxon>
        <taxon>Vertebrata</taxon>
        <taxon>Euteleostomi</taxon>
        <taxon>Archelosauria</taxon>
        <taxon>Archosauria</taxon>
        <taxon>Dinosauria</taxon>
        <taxon>Saurischia</taxon>
        <taxon>Theropoda</taxon>
        <taxon>Coelurosauria</taxon>
        <taxon>Aves</taxon>
        <taxon>Neognathae</taxon>
        <taxon>Galloanserae</taxon>
        <taxon>Galliformes</taxon>
        <taxon>Phasianidae</taxon>
        <taxon>Phasianinae</taxon>
        <taxon>Pavo</taxon>
    </lineage>
</organism>
<evidence type="ECO:0000256" key="7">
    <source>
        <dbReference type="RuleBase" id="RU363059"/>
    </source>
</evidence>
<feature type="region of interest" description="Disordered" evidence="8">
    <location>
        <begin position="358"/>
        <end position="387"/>
    </location>
</feature>
<dbReference type="AlphaFoldDB" id="A0A8C9EMV3"/>
<evidence type="ECO:0000256" key="5">
    <source>
        <dbReference type="ARBA" id="ARBA00022989"/>
    </source>
</evidence>
<evidence type="ECO:0000256" key="4">
    <source>
        <dbReference type="ARBA" id="ARBA00022824"/>
    </source>
</evidence>
<comment type="function">
    <text evidence="7">Functional component of endoplasmic reticulum-associated degradation (ERAD) for misfolded lumenal proteins. May act by forming a channel that allows the retrotranslocation of misfolded proteins into the cytosol where they are ubiquitinated and degraded by the proteasome.</text>
</comment>
<comment type="subcellular location">
    <subcellularLocation>
        <location evidence="1 7">Endoplasmic reticulum membrane</location>
        <topology evidence="1 7">Multi-pass membrane protein</topology>
    </subcellularLocation>
</comment>
<dbReference type="PANTHER" id="PTHR11009">
    <property type="entry name" value="DER1-LIKE PROTEIN, DERLIN"/>
    <property type="match status" value="1"/>
</dbReference>
<dbReference type="GO" id="GO:0005789">
    <property type="term" value="C:endoplasmic reticulum membrane"/>
    <property type="evidence" value="ECO:0007669"/>
    <property type="project" value="UniProtKB-SubCell"/>
</dbReference>
<feature type="region of interest" description="Disordered" evidence="8">
    <location>
        <begin position="1"/>
        <end position="135"/>
    </location>
</feature>
<keyword evidence="3 7" id="KW-0812">Transmembrane</keyword>
<comment type="caution">
    <text evidence="7">Lacks conserved residue(s) required for the propagation of feature annotation.</text>
</comment>
<comment type="similarity">
    <text evidence="2 7">Belongs to the derlin family.</text>
</comment>
<dbReference type="Pfam" id="PF04511">
    <property type="entry name" value="DER1"/>
    <property type="match status" value="1"/>
</dbReference>
<feature type="transmembrane region" description="Helical" evidence="7">
    <location>
        <begin position="299"/>
        <end position="329"/>
    </location>
</feature>
<dbReference type="InterPro" id="IPR007599">
    <property type="entry name" value="DER1"/>
</dbReference>
<sequence length="387" mass="41955">GCAARAPALRLKGKGAGVQGRSAWPGHTHARRASLPARRQRSPAQSHVHSAPRPALAPPPVVPISPCDWPPSWGRDPPPRLPSATSQSHCPPPLATLARPASRGRNRRGAPPLGPSPSAAGPFRVGGRGHKAPSDWPTLAARRVGIGRAPLAGAWRRRPAGGAVKGPAARPGAVAVRHGLPGLGAGVPGHAGRDARLHHGLCAYHRRRAAGVHHPLPAVLQPRPHLQEAPDMEADHQLPLFWAPGIQFLFQHDISLFGLFASLFFLGQAFTIMLVYVWSRRNPYIRMNFFGLLNFQAPFLPWVLMGFSLLLGNSIIIDLLGIAVGHIYYFLEDVFPNQPGGKKLLLTPSFLKMVFDTPEEDPNYNPLPEDHPENQPGDQDQQQQRPL</sequence>
<feature type="transmembrane region" description="Helical" evidence="7">
    <location>
        <begin position="256"/>
        <end position="278"/>
    </location>
</feature>
<evidence type="ECO:0000313" key="10">
    <source>
        <dbReference type="Proteomes" id="UP000694428"/>
    </source>
</evidence>
<evidence type="ECO:0000256" key="1">
    <source>
        <dbReference type="ARBA" id="ARBA00004477"/>
    </source>
</evidence>
<evidence type="ECO:0000256" key="2">
    <source>
        <dbReference type="ARBA" id="ARBA00008917"/>
    </source>
</evidence>
<evidence type="ECO:0000256" key="3">
    <source>
        <dbReference type="ARBA" id="ARBA00022692"/>
    </source>
</evidence>
<keyword evidence="10" id="KW-1185">Reference proteome</keyword>
<proteinExistence type="inferred from homology"/>
<evidence type="ECO:0000256" key="8">
    <source>
        <dbReference type="SAM" id="MobiDB-lite"/>
    </source>
</evidence>
<keyword evidence="5 7" id="KW-1133">Transmembrane helix</keyword>
<keyword evidence="6 7" id="KW-0472">Membrane</keyword>
<accession>A0A8C9EMV3</accession>
<keyword evidence="4 7" id="KW-0256">Endoplasmic reticulum</keyword>